<dbReference type="NCBIfam" id="TIGR02595">
    <property type="entry name" value="PEP_CTERM"/>
    <property type="match status" value="1"/>
</dbReference>
<dbReference type="OrthoDB" id="5762321at2"/>
<keyword evidence="1" id="KW-0732">Signal</keyword>
<dbReference type="Proteomes" id="UP000199391">
    <property type="component" value="Unassembled WGS sequence"/>
</dbReference>
<dbReference type="RefSeq" id="WP_093555567.1">
    <property type="nucleotide sequence ID" value="NZ_FPBO01000008.1"/>
</dbReference>
<keyword evidence="4" id="KW-1185">Reference proteome</keyword>
<dbReference type="STRING" id="1035707.SAMN05216552_100893"/>
<evidence type="ECO:0000259" key="2">
    <source>
        <dbReference type="SMART" id="SM00539"/>
    </source>
</evidence>
<protein>
    <submittedName>
        <fullName evidence="3">PEP-CTERM protein-sorting domain-containing protein</fullName>
    </submittedName>
</protein>
<feature type="signal peptide" evidence="1">
    <location>
        <begin position="1"/>
        <end position="23"/>
    </location>
</feature>
<dbReference type="InterPro" id="IPR003886">
    <property type="entry name" value="NIDO_dom"/>
</dbReference>
<dbReference type="EMBL" id="FPBO01000008">
    <property type="protein sequence ID" value="SFU73290.1"/>
    <property type="molecule type" value="Genomic_DNA"/>
</dbReference>
<dbReference type="SMART" id="SM00539">
    <property type="entry name" value="NIDO"/>
    <property type="match status" value="1"/>
</dbReference>
<evidence type="ECO:0000313" key="4">
    <source>
        <dbReference type="Proteomes" id="UP000199391"/>
    </source>
</evidence>
<name>A0A1I7IK33_9BURK</name>
<feature type="domain" description="NIDO" evidence="2">
    <location>
        <begin position="100"/>
        <end position="235"/>
    </location>
</feature>
<dbReference type="PANTHER" id="PTHR13802">
    <property type="entry name" value="MUCIN 4-RELATED"/>
    <property type="match status" value="1"/>
</dbReference>
<evidence type="ECO:0000313" key="3">
    <source>
        <dbReference type="EMBL" id="SFU73290.1"/>
    </source>
</evidence>
<dbReference type="AlphaFoldDB" id="A0A1I7IK33"/>
<proteinExistence type="predicted"/>
<dbReference type="Pfam" id="PF06119">
    <property type="entry name" value="NIDO"/>
    <property type="match status" value="2"/>
</dbReference>
<dbReference type="InterPro" id="IPR013424">
    <property type="entry name" value="Ice-binding_C"/>
</dbReference>
<dbReference type="Pfam" id="PF07589">
    <property type="entry name" value="PEP-CTERM"/>
    <property type="match status" value="1"/>
</dbReference>
<organism evidence="3 4">
    <name type="scientific">Pseudoduganella namucuonensis</name>
    <dbReference type="NCBI Taxonomy" id="1035707"/>
    <lineage>
        <taxon>Bacteria</taxon>
        <taxon>Pseudomonadati</taxon>
        <taxon>Pseudomonadota</taxon>
        <taxon>Betaproteobacteria</taxon>
        <taxon>Burkholderiales</taxon>
        <taxon>Oxalobacteraceae</taxon>
        <taxon>Telluria group</taxon>
        <taxon>Pseudoduganella</taxon>
    </lineage>
</organism>
<sequence>MKKVNFLLAGLLVSASFLQSAGAAPLRSGFGGVAGYGELTQPANDDGSSNQLNLPFALNFFGHNYDKFFVNNNGNVSFNAALSTFTPSPFPIANQPIIAPFWADVDTRGTGAVYTAAPDANTVVVTWNNVGYYNTHSDKLNDFQMTLFNRADTGAGNFDVEFRYNKLEWTTGDASSGVAGLGGKPAQAGYDAGDQNHFFTLPGSLTGDILDLVNTSNVSETTPGVWTMAIRNGALSDGSSAAAPLMPTIVTDAGYQFNFNINLNQRIFIDPVVAVGYEYRVNSGPNITSALLPVVAGDTDGYEIRSLDDILLGIVLPGDIFDFGPAGVNGFRLTDIEAAAGLDPNNPTAFVTGLTFAGPGTVDMTQLPLTQDVPEPASLALMLLGATALGLTRRKRQAGRP</sequence>
<gene>
    <name evidence="3" type="ORF">SAMN05216552_100893</name>
</gene>
<dbReference type="GO" id="GO:0007160">
    <property type="term" value="P:cell-matrix adhesion"/>
    <property type="evidence" value="ECO:0007669"/>
    <property type="project" value="InterPro"/>
</dbReference>
<dbReference type="PANTHER" id="PTHR13802:SF59">
    <property type="entry name" value="SUSHI DOMAIN-CONTAINING PROTEIN 2"/>
    <property type="match status" value="1"/>
</dbReference>
<feature type="chain" id="PRO_5011653933" evidence="1">
    <location>
        <begin position="24"/>
        <end position="401"/>
    </location>
</feature>
<evidence type="ECO:0000256" key="1">
    <source>
        <dbReference type="SAM" id="SignalP"/>
    </source>
</evidence>
<reference evidence="4" key="1">
    <citation type="submission" date="2016-10" db="EMBL/GenBank/DDBJ databases">
        <authorList>
            <person name="Varghese N."/>
            <person name="Submissions S."/>
        </authorList>
    </citation>
    <scope>NUCLEOTIDE SEQUENCE [LARGE SCALE GENOMIC DNA]</scope>
    <source>
        <strain evidence="4">CGMCC 1.11014</strain>
    </source>
</reference>
<dbReference type="InterPro" id="IPR051495">
    <property type="entry name" value="Epithelial_Barrier/Signaling"/>
</dbReference>
<accession>A0A1I7IK33</accession>